<dbReference type="Gene3D" id="3.80.10.10">
    <property type="entry name" value="Ribonuclease Inhibitor"/>
    <property type="match status" value="1"/>
</dbReference>
<gene>
    <name evidence="2" type="ORF">AAF712_008115</name>
</gene>
<keyword evidence="1" id="KW-1133">Transmembrane helix</keyword>
<feature type="transmembrane region" description="Helical" evidence="1">
    <location>
        <begin position="67"/>
        <end position="86"/>
    </location>
</feature>
<name>A0ABR2ZT60_9AGAR</name>
<reference evidence="2 3" key="1">
    <citation type="submission" date="2024-05" db="EMBL/GenBank/DDBJ databases">
        <title>A draft genome resource for the thread blight pathogen Marasmius tenuissimus strain MS-2.</title>
        <authorList>
            <person name="Yulfo-Soto G.E."/>
            <person name="Baruah I.K."/>
            <person name="Amoako-Attah I."/>
            <person name="Bukari Y."/>
            <person name="Meinhardt L.W."/>
            <person name="Bailey B.A."/>
            <person name="Cohen S.P."/>
        </authorList>
    </citation>
    <scope>NUCLEOTIDE SEQUENCE [LARGE SCALE GENOMIC DNA]</scope>
    <source>
        <strain evidence="2 3">MS-2</strain>
    </source>
</reference>
<comment type="caution">
    <text evidence="2">The sequence shown here is derived from an EMBL/GenBank/DDBJ whole genome shotgun (WGS) entry which is preliminary data.</text>
</comment>
<dbReference type="SUPFAM" id="SSF52047">
    <property type="entry name" value="RNI-like"/>
    <property type="match status" value="1"/>
</dbReference>
<dbReference type="InterPro" id="IPR032675">
    <property type="entry name" value="LRR_dom_sf"/>
</dbReference>
<dbReference type="EMBL" id="JBBXMP010000055">
    <property type="protein sequence ID" value="KAL0064862.1"/>
    <property type="molecule type" value="Genomic_DNA"/>
</dbReference>
<proteinExistence type="predicted"/>
<accession>A0ABR2ZT60</accession>
<keyword evidence="1" id="KW-0472">Membrane</keyword>
<dbReference type="Proteomes" id="UP001437256">
    <property type="component" value="Unassembled WGS sequence"/>
</dbReference>
<evidence type="ECO:0000256" key="1">
    <source>
        <dbReference type="SAM" id="Phobius"/>
    </source>
</evidence>
<protein>
    <submittedName>
        <fullName evidence="2">Uncharacterized protein</fullName>
    </submittedName>
</protein>
<evidence type="ECO:0000313" key="2">
    <source>
        <dbReference type="EMBL" id="KAL0064862.1"/>
    </source>
</evidence>
<evidence type="ECO:0000313" key="3">
    <source>
        <dbReference type="Proteomes" id="UP001437256"/>
    </source>
</evidence>
<sequence>MSRRKPTTGVADRPEERYIRKTAHPQFRELWRIPIIFLYFSNRARVEPGNDKHKSQRIMVWRFGGRLVIFLITFCCSGNAVSYQLVAARFNVSALTFLSSSPPSFSTCDSENPSRRNLRAVKFLPKSYYPDLFSESLRALSENACPYLTELTIDESSFTDKNIPVVLKIGGLRKLVIEYASAAVAETLREGWLDMSSETLTALRFEGVCLPITADILNSQVHNLQNLQVFSLGLIEDSNDPNLYPFLESLPRLHTLSLYYNEEHFDSVEFEQPCRLSQLKSLTIRYFGPQSQNDIDKLCHWVHRMIAGSPLVEDLLLIDDNGESIYSFTQPLVVASFDLLIPYLTTKPTKRLRKLQIPNGYLGRISLESVCSTCSHLEDLSVATSKASLMGFIRSSSSVRRRFSIKKAVFNLRRTVGMEDTDVSLSLVEATEVVQKFPNLRQFTVNKTMWEGRWARLDNGKITRVVEPKIVDAVPQPFDTAVGA</sequence>
<keyword evidence="1" id="KW-0812">Transmembrane</keyword>
<keyword evidence="3" id="KW-1185">Reference proteome</keyword>
<organism evidence="2 3">
    <name type="scientific">Marasmius tenuissimus</name>
    <dbReference type="NCBI Taxonomy" id="585030"/>
    <lineage>
        <taxon>Eukaryota</taxon>
        <taxon>Fungi</taxon>
        <taxon>Dikarya</taxon>
        <taxon>Basidiomycota</taxon>
        <taxon>Agaricomycotina</taxon>
        <taxon>Agaricomycetes</taxon>
        <taxon>Agaricomycetidae</taxon>
        <taxon>Agaricales</taxon>
        <taxon>Marasmiineae</taxon>
        <taxon>Marasmiaceae</taxon>
        <taxon>Marasmius</taxon>
    </lineage>
</organism>